<dbReference type="AlphaFoldDB" id="A0AAD0ZPA1"/>
<name>A0AAD0ZPA1_9PSED</name>
<reference evidence="1 2" key="1">
    <citation type="submission" date="2018-03" db="EMBL/GenBank/DDBJ databases">
        <title>Diversity of phytobeneficial traits revealed by whole-genome analysis of worldwide-isolated phenazine-producing Pseudomonas spp.</title>
        <authorList>
            <person name="Biessy A."/>
            <person name="Novinscak A."/>
            <person name="Blom J."/>
            <person name="Leger G."/>
            <person name="Thomashow L.S."/>
            <person name="Cazorla F.M."/>
            <person name="Josic D."/>
            <person name="Filion M."/>
        </authorList>
    </citation>
    <scope>NUCLEOTIDE SEQUENCE [LARGE SCALE GENOMIC DNA]</scope>
    <source>
        <strain evidence="1 2">ChPhzS24</strain>
    </source>
</reference>
<protein>
    <submittedName>
        <fullName evidence="1">Uncharacterized protein</fullName>
    </submittedName>
</protein>
<dbReference type="EMBL" id="CP027750">
    <property type="protein sequence ID" value="AZE29551.1"/>
    <property type="molecule type" value="Genomic_DNA"/>
</dbReference>
<sequence length="62" mass="7036">MWKDSKSFELTAAGLQNVEGINKRRLWVLATRFKGLLGWFPHPGQSGRSPKIQVIQDCYTSS</sequence>
<accession>A0AAD0ZPA1</accession>
<gene>
    <name evidence="1" type="ORF">C4K07_2766</name>
</gene>
<organism evidence="1 2">
    <name type="scientific">Pseudomonas chlororaphis subsp. aureofaciens</name>
    <dbReference type="NCBI Taxonomy" id="587851"/>
    <lineage>
        <taxon>Bacteria</taxon>
        <taxon>Pseudomonadati</taxon>
        <taxon>Pseudomonadota</taxon>
        <taxon>Gammaproteobacteria</taxon>
        <taxon>Pseudomonadales</taxon>
        <taxon>Pseudomonadaceae</taxon>
        <taxon>Pseudomonas</taxon>
    </lineage>
</organism>
<proteinExistence type="predicted"/>
<evidence type="ECO:0000313" key="1">
    <source>
        <dbReference type="EMBL" id="AZE29551.1"/>
    </source>
</evidence>
<dbReference type="Proteomes" id="UP000280455">
    <property type="component" value="Chromosome"/>
</dbReference>
<evidence type="ECO:0000313" key="2">
    <source>
        <dbReference type="Proteomes" id="UP000280455"/>
    </source>
</evidence>